<reference evidence="4" key="1">
    <citation type="journal article" date="2013" name="Nat. Genet.">
        <title>The draft genomes of soft-shell turtle and green sea turtle yield insights into the development and evolution of the turtle-specific body plan.</title>
        <authorList>
            <person name="Wang Z."/>
            <person name="Pascual-Anaya J."/>
            <person name="Zadissa A."/>
            <person name="Li W."/>
            <person name="Niimura Y."/>
            <person name="Huang Z."/>
            <person name="Li C."/>
            <person name="White S."/>
            <person name="Xiong Z."/>
            <person name="Fang D."/>
            <person name="Wang B."/>
            <person name="Ming Y."/>
            <person name="Chen Y."/>
            <person name="Zheng Y."/>
            <person name="Kuraku S."/>
            <person name="Pignatelli M."/>
            <person name="Herrero J."/>
            <person name="Beal K."/>
            <person name="Nozawa M."/>
            <person name="Li Q."/>
            <person name="Wang J."/>
            <person name="Zhang H."/>
            <person name="Yu L."/>
            <person name="Shigenobu S."/>
            <person name="Wang J."/>
            <person name="Liu J."/>
            <person name="Flicek P."/>
            <person name="Searle S."/>
            <person name="Wang J."/>
            <person name="Kuratani S."/>
            <person name="Yin Y."/>
            <person name="Aken B."/>
            <person name="Zhang G."/>
            <person name="Irie N."/>
        </authorList>
    </citation>
    <scope>NUCLEOTIDE SEQUENCE [LARGE SCALE GENOMIC DNA]</scope>
</reference>
<sequence length="148" mass="17131">MPPCPRRSPVWSNGEVLDLISVCGEEAVQSQLHPSRRNYDTYGQISRAMMERGQDWDALQCRVKVRELWNAYHKAQEANRHSGAAPMTCWCYKELEKILESDPTSTPKTNMDTSEPMAAQVQQGKRRKAGMRMLRRREAQSQRMAWHP</sequence>
<protein>
    <recommendedName>
        <fullName evidence="2">Myb/SANT-like DNA-binding domain-containing protein</fullName>
    </recommendedName>
</protein>
<feature type="region of interest" description="Disordered" evidence="1">
    <location>
        <begin position="101"/>
        <end position="148"/>
    </location>
</feature>
<feature type="compositionally biased region" description="Polar residues" evidence="1">
    <location>
        <begin position="102"/>
        <end position="113"/>
    </location>
</feature>
<dbReference type="Gene3D" id="1.10.10.60">
    <property type="entry name" value="Homeodomain-like"/>
    <property type="match status" value="1"/>
</dbReference>
<feature type="compositionally biased region" description="Basic residues" evidence="1">
    <location>
        <begin position="124"/>
        <end position="135"/>
    </location>
</feature>
<feature type="domain" description="Myb/SANT-like DNA-binding" evidence="2">
    <location>
        <begin position="9"/>
        <end position="98"/>
    </location>
</feature>
<gene>
    <name evidence="3" type="ORF">UY3_01928</name>
</gene>
<evidence type="ECO:0000259" key="2">
    <source>
        <dbReference type="Pfam" id="PF13837"/>
    </source>
</evidence>
<organism evidence="3 4">
    <name type="scientific">Chelonia mydas</name>
    <name type="common">Green sea-turtle</name>
    <name type="synonym">Chelonia agassizi</name>
    <dbReference type="NCBI Taxonomy" id="8469"/>
    <lineage>
        <taxon>Eukaryota</taxon>
        <taxon>Metazoa</taxon>
        <taxon>Chordata</taxon>
        <taxon>Craniata</taxon>
        <taxon>Vertebrata</taxon>
        <taxon>Euteleostomi</taxon>
        <taxon>Archelosauria</taxon>
        <taxon>Testudinata</taxon>
        <taxon>Testudines</taxon>
        <taxon>Cryptodira</taxon>
        <taxon>Durocryptodira</taxon>
        <taxon>Americhelydia</taxon>
        <taxon>Chelonioidea</taxon>
        <taxon>Cheloniidae</taxon>
        <taxon>Chelonia</taxon>
    </lineage>
</organism>
<dbReference type="InterPro" id="IPR044822">
    <property type="entry name" value="Myb_DNA-bind_4"/>
</dbReference>
<keyword evidence="4" id="KW-1185">Reference proteome</keyword>
<evidence type="ECO:0000313" key="4">
    <source>
        <dbReference type="Proteomes" id="UP000031443"/>
    </source>
</evidence>
<evidence type="ECO:0000256" key="1">
    <source>
        <dbReference type="SAM" id="MobiDB-lite"/>
    </source>
</evidence>
<name>M7CIK8_CHEMY</name>
<evidence type="ECO:0000313" key="3">
    <source>
        <dbReference type="EMBL" id="EMP40802.1"/>
    </source>
</evidence>
<dbReference type="EMBL" id="KB503068">
    <property type="protein sequence ID" value="EMP40802.1"/>
    <property type="molecule type" value="Genomic_DNA"/>
</dbReference>
<proteinExistence type="predicted"/>
<dbReference type="Proteomes" id="UP000031443">
    <property type="component" value="Unassembled WGS sequence"/>
</dbReference>
<dbReference type="PANTHER" id="PTHR47595:SF1">
    <property type="entry name" value="MYB_SANT-LIKE DNA-BINDING DOMAIN-CONTAINING PROTEIN"/>
    <property type="match status" value="1"/>
</dbReference>
<dbReference type="Pfam" id="PF13837">
    <property type="entry name" value="Myb_DNA-bind_4"/>
    <property type="match status" value="1"/>
</dbReference>
<accession>M7CIK8</accession>
<dbReference type="AlphaFoldDB" id="M7CIK8"/>
<dbReference type="PANTHER" id="PTHR47595">
    <property type="entry name" value="HEAT SHOCK 70 KDA PROTEIN 14"/>
    <property type="match status" value="1"/>
</dbReference>